<organism evidence="1 2">
    <name type="scientific">Pseudidiomarina taiwanensis</name>
    <dbReference type="NCBI Taxonomy" id="337250"/>
    <lineage>
        <taxon>Bacteria</taxon>
        <taxon>Pseudomonadati</taxon>
        <taxon>Pseudomonadota</taxon>
        <taxon>Gammaproteobacteria</taxon>
        <taxon>Alteromonadales</taxon>
        <taxon>Idiomarinaceae</taxon>
        <taxon>Pseudidiomarina</taxon>
    </lineage>
</organism>
<evidence type="ECO:0000313" key="1">
    <source>
        <dbReference type="EMBL" id="RUO79342.1"/>
    </source>
</evidence>
<protein>
    <recommendedName>
        <fullName evidence="3">Lipoprotein</fullName>
    </recommendedName>
</protein>
<dbReference type="InterPro" id="IPR016875">
    <property type="entry name" value="UCP028200"/>
</dbReference>
<accession>A0A432ZNB1</accession>
<reference evidence="1 2" key="1">
    <citation type="journal article" date="2011" name="Front. Microbiol.">
        <title>Genomic signatures of strain selection and enhancement in Bacillus atrophaeus var. globigii, a historical biowarfare simulant.</title>
        <authorList>
            <person name="Gibbons H.S."/>
            <person name="Broomall S.M."/>
            <person name="McNew L.A."/>
            <person name="Daligault H."/>
            <person name="Chapman C."/>
            <person name="Bruce D."/>
            <person name="Karavis M."/>
            <person name="Krepps M."/>
            <person name="McGregor P.A."/>
            <person name="Hong C."/>
            <person name="Park K.H."/>
            <person name="Akmal A."/>
            <person name="Feldman A."/>
            <person name="Lin J.S."/>
            <person name="Chang W.E."/>
            <person name="Higgs B.W."/>
            <person name="Demirev P."/>
            <person name="Lindquist J."/>
            <person name="Liem A."/>
            <person name="Fochler E."/>
            <person name="Read T.D."/>
            <person name="Tapia R."/>
            <person name="Johnson S."/>
            <person name="Bishop-Lilly K.A."/>
            <person name="Detter C."/>
            <person name="Han C."/>
            <person name="Sozhamannan S."/>
            <person name="Rosenzweig C.N."/>
            <person name="Skowronski E.W."/>
        </authorList>
    </citation>
    <scope>NUCLEOTIDE SEQUENCE [LARGE SCALE GENOMIC DNA]</scope>
    <source>
        <strain evidence="1 2">PIT1</strain>
    </source>
</reference>
<name>A0A432ZNB1_9GAMM</name>
<dbReference type="PIRSF" id="PIRSF028200">
    <property type="entry name" value="UCP028200"/>
    <property type="match status" value="1"/>
</dbReference>
<dbReference type="Pfam" id="PF19795">
    <property type="entry name" value="DUF6279"/>
    <property type="match status" value="1"/>
</dbReference>
<dbReference type="RefSeq" id="WP_126825085.1">
    <property type="nucleotide sequence ID" value="NZ_PIQG01000001.1"/>
</dbReference>
<dbReference type="OrthoDB" id="5767052at2"/>
<comment type="caution">
    <text evidence="1">The sequence shown here is derived from an EMBL/GenBank/DDBJ whole genome shotgun (WGS) entry which is preliminary data.</text>
</comment>
<proteinExistence type="predicted"/>
<dbReference type="PROSITE" id="PS51257">
    <property type="entry name" value="PROKAR_LIPOPROTEIN"/>
    <property type="match status" value="1"/>
</dbReference>
<sequence>MRRLLLILVSLLLVVGCSNQLGYKFADTLIEWQLSDYIELTDEQEPMVAQAIDELHLWHARSELPLYRDLLQNLRDKIATDGLTEAEIAQVFDDATWLWERIRIQIEPYAQVYLAELNPKQRQQLFEKLDENLAERREDLLDEPYDEALKDTRKRLERNVKRWLGSVEPVQRSYLSRWLAQRDDMRADWIAYNERWQSAFKLLWDAPSGEVFSRQLNSLIMQPEALRGDDFQARLESNRLATIVMLYELQNSMTARQKRHLLGEIDDIIADLDDLIAYFAPDDESRDS</sequence>
<keyword evidence="2" id="KW-1185">Reference proteome</keyword>
<dbReference type="Proteomes" id="UP000288279">
    <property type="component" value="Unassembled WGS sequence"/>
</dbReference>
<evidence type="ECO:0008006" key="3">
    <source>
        <dbReference type="Google" id="ProtNLM"/>
    </source>
</evidence>
<gene>
    <name evidence="1" type="ORF">CWI83_02205</name>
</gene>
<dbReference type="EMBL" id="PIQG01000001">
    <property type="protein sequence ID" value="RUO79342.1"/>
    <property type="molecule type" value="Genomic_DNA"/>
</dbReference>
<evidence type="ECO:0000313" key="2">
    <source>
        <dbReference type="Proteomes" id="UP000288279"/>
    </source>
</evidence>
<dbReference type="AlphaFoldDB" id="A0A432ZNB1"/>